<dbReference type="Proteomes" id="UP000285693">
    <property type="component" value="Unassembled WGS sequence"/>
</dbReference>
<dbReference type="EMBL" id="QRHO01000008">
    <property type="protein sequence ID" value="RHF83592.1"/>
    <property type="molecule type" value="Genomic_DNA"/>
</dbReference>
<dbReference type="RefSeq" id="WP_024852688.1">
    <property type="nucleotide sequence ID" value="NZ_BSCI01000005.1"/>
</dbReference>
<evidence type="ECO:0000313" key="8">
    <source>
        <dbReference type="Proteomes" id="UP000284579"/>
    </source>
</evidence>
<evidence type="ECO:0000313" key="7">
    <source>
        <dbReference type="Proteomes" id="UP000260655"/>
    </source>
</evidence>
<evidence type="ECO:0000313" key="4">
    <source>
        <dbReference type="EMBL" id="RGU46104.1"/>
    </source>
</evidence>
<gene>
    <name evidence="2" type="ORF">comes_10970</name>
    <name evidence="5" type="ORF">DW656_08165</name>
    <name evidence="4" type="ORF">DWW65_05675</name>
    <name evidence="3" type="ORF">DXD67_14065</name>
    <name evidence="1" type="ORF">ERS852574_00754</name>
</gene>
<dbReference type="InterPro" id="IPR053842">
    <property type="entry name" value="NikA-like"/>
</dbReference>
<dbReference type="EMBL" id="CYXR01000004">
    <property type="protein sequence ID" value="CUM79552.1"/>
    <property type="molecule type" value="Genomic_DNA"/>
</dbReference>
<protein>
    <submittedName>
        <fullName evidence="3">Plasmid mobilization relaxosome protein MobC</fullName>
    </submittedName>
</protein>
<evidence type="ECO:0000313" key="9">
    <source>
        <dbReference type="Proteomes" id="UP000285693"/>
    </source>
</evidence>
<dbReference type="Proteomes" id="UP000284579">
    <property type="component" value="Unassembled WGS sequence"/>
</dbReference>
<evidence type="ECO:0000313" key="6">
    <source>
        <dbReference type="Proteomes" id="UP000095727"/>
    </source>
</evidence>
<proteinExistence type="predicted"/>
<dbReference type="EMBL" id="BSCI01000005">
    <property type="protein sequence ID" value="GLG86552.1"/>
    <property type="molecule type" value="Genomic_DNA"/>
</dbReference>
<reference evidence="7 8" key="2">
    <citation type="submission" date="2018-08" db="EMBL/GenBank/DDBJ databases">
        <title>A genome reference for cultivated species of the human gut microbiota.</title>
        <authorList>
            <person name="Zou Y."/>
            <person name="Xue W."/>
            <person name="Luo G."/>
        </authorList>
    </citation>
    <scope>NUCLEOTIDE SEQUENCE [LARGE SCALE GENOMIC DNA]</scope>
    <source>
        <strain evidence="4 9">AF16-31</strain>
        <strain evidence="5 8">AM23-3</strain>
        <strain evidence="3 7">TM07-19</strain>
    </source>
</reference>
<dbReference type="Proteomes" id="UP000260655">
    <property type="component" value="Unassembled WGS sequence"/>
</dbReference>
<sequence length="102" mass="11788">MRKRNHVIPVRLNARELRELEEQVEKSGLSREEFMRSLILGAQVHAKPCEHHPELLRKIAGLCNNANQLAHVANASGMASEQSVQEMLRLTKETWHLVKEEW</sequence>
<reference evidence="2" key="4">
    <citation type="submission" date="2022-11" db="EMBL/GenBank/DDBJ databases">
        <title>Draft genome sequence of Coprococcus comes strain 31264.</title>
        <authorList>
            <person name="Hisatomi A."/>
            <person name="Ohkuma M."/>
            <person name="Sakamoto M."/>
        </authorList>
    </citation>
    <scope>NUCLEOTIDE SEQUENCE</scope>
    <source>
        <strain evidence="2">JCM 31264</strain>
    </source>
</reference>
<evidence type="ECO:0000313" key="5">
    <source>
        <dbReference type="EMBL" id="RHF83592.1"/>
    </source>
</evidence>
<evidence type="ECO:0000313" key="2">
    <source>
        <dbReference type="EMBL" id="GLG86552.1"/>
    </source>
</evidence>
<dbReference type="Proteomes" id="UP001145109">
    <property type="component" value="Unassembled WGS sequence"/>
</dbReference>
<evidence type="ECO:0000313" key="3">
    <source>
        <dbReference type="EMBL" id="RGJ21001.1"/>
    </source>
</evidence>
<name>A0A173XRT4_9FIRM</name>
<reference evidence="1 6" key="1">
    <citation type="submission" date="2015-09" db="EMBL/GenBank/DDBJ databases">
        <authorList>
            <consortium name="Pathogen Informatics"/>
        </authorList>
    </citation>
    <scope>NUCLEOTIDE SEQUENCE [LARGE SCALE GENOMIC DNA]</scope>
    <source>
        <strain evidence="1 6">2789STDY5834962</strain>
    </source>
</reference>
<reference evidence="2" key="3">
    <citation type="submission" date="2022-09" db="EMBL/GenBank/DDBJ databases">
        <title>Draft genome sequence of Coprococcus comes strain 31264.</title>
        <authorList>
            <person name="Atsushi H."/>
            <person name="Moriya O."/>
            <person name="Mitsuo S."/>
        </authorList>
    </citation>
    <scope>NUCLEOTIDE SEQUENCE</scope>
    <source>
        <strain evidence="2">JCM 31264</strain>
    </source>
</reference>
<dbReference type="Pfam" id="PF21983">
    <property type="entry name" value="NikA-like"/>
    <property type="match status" value="1"/>
</dbReference>
<accession>A0A173XRT4</accession>
<dbReference type="GeneID" id="75160821"/>
<dbReference type="EMBL" id="QSOV01000020">
    <property type="protein sequence ID" value="RGJ21001.1"/>
    <property type="molecule type" value="Genomic_DNA"/>
</dbReference>
<dbReference type="Proteomes" id="UP000095727">
    <property type="component" value="Unassembled WGS sequence"/>
</dbReference>
<organism evidence="3 7">
    <name type="scientific">Coprococcus comes</name>
    <dbReference type="NCBI Taxonomy" id="410072"/>
    <lineage>
        <taxon>Bacteria</taxon>
        <taxon>Bacillati</taxon>
        <taxon>Bacillota</taxon>
        <taxon>Clostridia</taxon>
        <taxon>Lachnospirales</taxon>
        <taxon>Lachnospiraceae</taxon>
        <taxon>Coprococcus</taxon>
    </lineage>
</organism>
<dbReference type="EMBL" id="QRXY01000006">
    <property type="protein sequence ID" value="RGU46104.1"/>
    <property type="molecule type" value="Genomic_DNA"/>
</dbReference>
<dbReference type="AlphaFoldDB" id="A0A173XRT4"/>
<evidence type="ECO:0000313" key="1">
    <source>
        <dbReference type="EMBL" id="CUM79552.1"/>
    </source>
</evidence>